<evidence type="ECO:0000256" key="1">
    <source>
        <dbReference type="SAM" id="MobiDB-lite"/>
    </source>
</evidence>
<accession>A0A9Q0G7S7</accession>
<evidence type="ECO:0000313" key="2">
    <source>
        <dbReference type="EMBL" id="KAJ4843426.1"/>
    </source>
</evidence>
<evidence type="ECO:0008006" key="4">
    <source>
        <dbReference type="Google" id="ProtNLM"/>
    </source>
</evidence>
<reference evidence="2" key="2">
    <citation type="journal article" date="2023" name="Plants (Basel)">
        <title>Annotation of the Turnera subulata (Passifloraceae) Draft Genome Reveals the S-Locus Evolved after the Divergence of Turneroideae from Passifloroideae in a Stepwise Manner.</title>
        <authorList>
            <person name="Henning P.M."/>
            <person name="Roalson E.H."/>
            <person name="Mir W."/>
            <person name="McCubbin A.G."/>
            <person name="Shore J.S."/>
        </authorList>
    </citation>
    <scope>NUCLEOTIDE SEQUENCE</scope>
    <source>
        <strain evidence="2">F60SS</strain>
    </source>
</reference>
<dbReference type="EMBL" id="JAKUCV010002240">
    <property type="protein sequence ID" value="KAJ4843426.1"/>
    <property type="molecule type" value="Genomic_DNA"/>
</dbReference>
<dbReference type="AlphaFoldDB" id="A0A9Q0G7S7"/>
<proteinExistence type="predicted"/>
<sequence>MENEQVLRDGRIVTRPEGAGMGDGRGSVEEEEVSILEEPEESQTEARLFCVFRNVLGLKHVNPQAFANVMKIVWNPLKGIEVEQNNRNLFLFKLFSKRDRHMIVEADKPWFFEKQLVVMKAISGDEVLTQVPLHEVLLWVQMLDIH</sequence>
<feature type="region of interest" description="Disordered" evidence="1">
    <location>
        <begin position="1"/>
        <end position="27"/>
    </location>
</feature>
<comment type="caution">
    <text evidence="2">The sequence shown here is derived from an EMBL/GenBank/DDBJ whole genome shotgun (WGS) entry which is preliminary data.</text>
</comment>
<name>A0A9Q0G7S7_9ROSI</name>
<organism evidence="2 3">
    <name type="scientific">Turnera subulata</name>
    <dbReference type="NCBI Taxonomy" id="218843"/>
    <lineage>
        <taxon>Eukaryota</taxon>
        <taxon>Viridiplantae</taxon>
        <taxon>Streptophyta</taxon>
        <taxon>Embryophyta</taxon>
        <taxon>Tracheophyta</taxon>
        <taxon>Spermatophyta</taxon>
        <taxon>Magnoliopsida</taxon>
        <taxon>eudicotyledons</taxon>
        <taxon>Gunneridae</taxon>
        <taxon>Pentapetalae</taxon>
        <taxon>rosids</taxon>
        <taxon>fabids</taxon>
        <taxon>Malpighiales</taxon>
        <taxon>Passifloraceae</taxon>
        <taxon>Turnera</taxon>
    </lineage>
</organism>
<reference evidence="2" key="1">
    <citation type="submission" date="2022-02" db="EMBL/GenBank/DDBJ databases">
        <authorList>
            <person name="Henning P.M."/>
            <person name="McCubbin A.G."/>
            <person name="Shore J.S."/>
        </authorList>
    </citation>
    <scope>NUCLEOTIDE SEQUENCE</scope>
    <source>
        <strain evidence="2">F60SS</strain>
        <tissue evidence="2">Leaves</tissue>
    </source>
</reference>
<protein>
    <recommendedName>
        <fullName evidence="4">DUF4283 domain-containing protein</fullName>
    </recommendedName>
</protein>
<feature type="compositionally biased region" description="Basic and acidic residues" evidence="1">
    <location>
        <begin position="1"/>
        <end position="14"/>
    </location>
</feature>
<evidence type="ECO:0000313" key="3">
    <source>
        <dbReference type="Proteomes" id="UP001141552"/>
    </source>
</evidence>
<dbReference type="Proteomes" id="UP001141552">
    <property type="component" value="Unassembled WGS sequence"/>
</dbReference>
<gene>
    <name evidence="2" type="ORF">Tsubulata_011682</name>
</gene>
<dbReference type="OrthoDB" id="1750606at2759"/>
<keyword evidence="3" id="KW-1185">Reference proteome</keyword>